<name>A0AAP6Y2E7_9GAMM</name>
<dbReference type="AlphaFoldDB" id="A0AAP6Y2E7"/>
<sequence length="124" mass="14140">MVKSKVIEFDNSTNTIEVINLNFDVELLEITISIDGDKIDIIFEDPAGFRVLDEGDLLEFWPDCSLQAGWLHEINSDGWFDLEKNRNGFLLADNAKVTEYLVVGVNYCVSILAWEKPKVQQSTR</sequence>
<dbReference type="Proteomes" id="UP000549590">
    <property type="component" value="Unassembled WGS sequence"/>
</dbReference>
<protein>
    <submittedName>
        <fullName evidence="1">Uncharacterized protein</fullName>
    </submittedName>
</protein>
<evidence type="ECO:0000313" key="2">
    <source>
        <dbReference type="Proteomes" id="UP000549590"/>
    </source>
</evidence>
<dbReference type="EMBL" id="JABBYB010000008">
    <property type="protein sequence ID" value="NMP03807.1"/>
    <property type="molecule type" value="Genomic_DNA"/>
</dbReference>
<organism evidence="1 2">
    <name type="scientific">Pseudoalteromonas arctica</name>
    <dbReference type="NCBI Taxonomy" id="394751"/>
    <lineage>
        <taxon>Bacteria</taxon>
        <taxon>Pseudomonadati</taxon>
        <taxon>Pseudomonadota</taxon>
        <taxon>Gammaproteobacteria</taxon>
        <taxon>Alteromonadales</taxon>
        <taxon>Pseudoalteromonadaceae</taxon>
        <taxon>Pseudoalteromonas</taxon>
    </lineage>
</organism>
<proteinExistence type="predicted"/>
<reference evidence="1 2" key="1">
    <citation type="submission" date="2020-04" db="EMBL/GenBank/DDBJ databases">
        <title>Genome sequencing and assembly of Pseudoalteromonas arctica.</title>
        <authorList>
            <person name="Cook G.M."/>
        </authorList>
    </citation>
    <scope>NUCLEOTIDE SEQUENCE [LARGE SCALE GENOMIC DNA]</scope>
    <source>
        <strain evidence="1 2">NEC-BIFX-2020_001</strain>
    </source>
</reference>
<accession>A0AAP6Y2E7</accession>
<evidence type="ECO:0000313" key="1">
    <source>
        <dbReference type="EMBL" id="NMP03807.1"/>
    </source>
</evidence>
<gene>
    <name evidence="1" type="ORF">HHE94_13955</name>
</gene>
<comment type="caution">
    <text evidence="1">The sequence shown here is derived from an EMBL/GenBank/DDBJ whole genome shotgun (WGS) entry which is preliminary data.</text>
</comment>